<dbReference type="SUPFAM" id="SSF53474">
    <property type="entry name" value="alpha/beta-Hydrolases"/>
    <property type="match status" value="1"/>
</dbReference>
<keyword evidence="3" id="KW-1185">Reference proteome</keyword>
<dbReference type="Proteomes" id="UP000528945">
    <property type="component" value="Unassembled WGS sequence"/>
</dbReference>
<proteinExistence type="predicted"/>
<dbReference type="InterPro" id="IPR029058">
    <property type="entry name" value="AB_hydrolase_fold"/>
</dbReference>
<protein>
    <submittedName>
        <fullName evidence="2">Pimeloyl-ACP methyl ester carboxylesterase</fullName>
    </submittedName>
</protein>
<evidence type="ECO:0000259" key="1">
    <source>
        <dbReference type="Pfam" id="PF12697"/>
    </source>
</evidence>
<accession>A0AAW3TS82</accession>
<dbReference type="Pfam" id="PF12697">
    <property type="entry name" value="Abhydrolase_6"/>
    <property type="match status" value="1"/>
</dbReference>
<dbReference type="PANTHER" id="PTHR43798">
    <property type="entry name" value="MONOACYLGLYCEROL LIPASE"/>
    <property type="match status" value="1"/>
</dbReference>
<name>A0AAW3TS82_9SPHN</name>
<evidence type="ECO:0000313" key="2">
    <source>
        <dbReference type="EMBL" id="MBB3874975.1"/>
    </source>
</evidence>
<dbReference type="RefSeq" id="WP_244305104.1">
    <property type="nucleotide sequence ID" value="NZ_JACIDB010000001.1"/>
</dbReference>
<gene>
    <name evidence="2" type="ORF">GGR47_001191</name>
</gene>
<dbReference type="InterPro" id="IPR050266">
    <property type="entry name" value="AB_hydrolase_sf"/>
</dbReference>
<dbReference type="Gene3D" id="3.40.50.1820">
    <property type="entry name" value="alpha/beta hydrolase"/>
    <property type="match status" value="1"/>
</dbReference>
<feature type="domain" description="AB hydrolase-1" evidence="1">
    <location>
        <begin position="4"/>
        <end position="238"/>
    </location>
</feature>
<evidence type="ECO:0000313" key="3">
    <source>
        <dbReference type="Proteomes" id="UP000528945"/>
    </source>
</evidence>
<dbReference type="InterPro" id="IPR000073">
    <property type="entry name" value="AB_hydrolase_1"/>
</dbReference>
<dbReference type="EMBL" id="JACIDB010000001">
    <property type="protein sequence ID" value="MBB3874975.1"/>
    <property type="molecule type" value="Genomic_DNA"/>
</dbReference>
<comment type="caution">
    <text evidence="2">The sequence shown here is derived from an EMBL/GenBank/DDBJ whole genome shotgun (WGS) entry which is preliminary data.</text>
</comment>
<dbReference type="AlphaFoldDB" id="A0AAW3TS82"/>
<reference evidence="2 3" key="1">
    <citation type="submission" date="2020-08" db="EMBL/GenBank/DDBJ databases">
        <title>Genomic Encyclopedia of Type Strains, Phase IV (KMG-IV): sequencing the most valuable type-strain genomes for metagenomic binning, comparative biology and taxonomic classification.</title>
        <authorList>
            <person name="Goeker M."/>
        </authorList>
    </citation>
    <scope>NUCLEOTIDE SEQUENCE [LARGE SCALE GENOMIC DNA]</scope>
    <source>
        <strain evidence="2 3">DSM 15581</strain>
    </source>
</reference>
<organism evidence="2 3">
    <name type="scientific">Sphingomonas aquatilis</name>
    <dbReference type="NCBI Taxonomy" id="93063"/>
    <lineage>
        <taxon>Bacteria</taxon>
        <taxon>Pseudomonadati</taxon>
        <taxon>Pseudomonadota</taxon>
        <taxon>Alphaproteobacteria</taxon>
        <taxon>Sphingomonadales</taxon>
        <taxon>Sphingomonadaceae</taxon>
        <taxon>Sphingomonas</taxon>
    </lineage>
</organism>
<sequence length="446" mass="47159">MACLFFLHALGASAREWDGVIAALGEDYECIPLNLPGFGGSADSECDVAGLMDWFGGEVARHQPQSWAVVGHSMGGKIATLAAAHARDGDARFTGLAAVVLLAASPPAPEPMDEDRRKLMLDWFADGAIDADEAAQFVDDNTAARLPEPLREQAIADVRCSGRKAWTGWLERGSREDWREAAGQIAVPALILAGGEDDDLGEDAQRRLNLPHYPAGRISVIEGAAHLLPYEQPEAVATAIADHVSAAFARALPPAMIALLASDRVSSRTRAVLTARHAVPGPITLLSERQAATLVALIEAVLPGACDPCELARRIDAVLAAGQGDGWRRAELPADATCWPAALDTLDVMGGGFADADPAARERCLRSLAAGEAAETGGTLSPRQLQLWFAEARGEIARQWMALPATMARIGYDGFAIGGDGARKRGYVRAAADTIEPWQQLAGTRA</sequence>